<keyword evidence="4" id="KW-0964">Secreted</keyword>
<dbReference type="Proteomes" id="UP001195483">
    <property type="component" value="Unassembled WGS sequence"/>
</dbReference>
<dbReference type="GO" id="GO:0005109">
    <property type="term" value="F:frizzled binding"/>
    <property type="evidence" value="ECO:0007669"/>
    <property type="project" value="TreeGrafter"/>
</dbReference>
<dbReference type="GO" id="GO:0060070">
    <property type="term" value="P:canonical Wnt signaling pathway"/>
    <property type="evidence" value="ECO:0007669"/>
    <property type="project" value="TreeGrafter"/>
</dbReference>
<evidence type="ECO:0000256" key="1">
    <source>
        <dbReference type="ARBA" id="ARBA00004498"/>
    </source>
</evidence>
<sequence length="362" mass="40890">MDLCLTEMGRVVNLSFILLTLCMFQAVSATWWYLGILGTSKMSSNAIPESSNPEGSTCDSIPYLEPHQKELCRKEKRLLDVVSEGASIGIEECKYQFRNRRWNCSTFNETNVFGNVLNIKSRETAYIYAINSAGVMYSITRACARGDLDNCGCDANVRQRDTKGRFEWGGCSENVIYGSTFSEEFVDSKELSNTPAGLMNLWNNEAGRKTAKSNVGLVCKCHGVSGSCSVKICWRKMMPFRKIGDELKDKFDGASLVKYNSRKQKLKSISRLMKKPTKKDLVYLENSPDYCEYNPSKGSLGTKGRECNKTSYGLDGCTLMCCGRGYYTIVKEVEEDCDCKFFWCCRVECKKCKHVTEMHFCN</sequence>
<gene>
    <name evidence="11" type="ORF">CHS0354_018947</name>
</gene>
<dbReference type="GO" id="GO:0005125">
    <property type="term" value="F:cytokine activity"/>
    <property type="evidence" value="ECO:0007669"/>
    <property type="project" value="TreeGrafter"/>
</dbReference>
<evidence type="ECO:0000256" key="9">
    <source>
        <dbReference type="RuleBase" id="RU003500"/>
    </source>
</evidence>
<reference evidence="11" key="2">
    <citation type="journal article" date="2021" name="Genome Biol. Evol.">
        <title>Developing a high-quality reference genome for a parasitic bivalve with doubly uniparental inheritance (Bivalvia: Unionida).</title>
        <authorList>
            <person name="Smith C.H."/>
        </authorList>
    </citation>
    <scope>NUCLEOTIDE SEQUENCE</scope>
    <source>
        <strain evidence="11">CHS0354</strain>
        <tissue evidence="11">Mantle</tissue>
    </source>
</reference>
<feature type="transmembrane region" description="Helical" evidence="10">
    <location>
        <begin position="12"/>
        <end position="34"/>
    </location>
</feature>
<dbReference type="GO" id="GO:0005615">
    <property type="term" value="C:extracellular space"/>
    <property type="evidence" value="ECO:0007669"/>
    <property type="project" value="TreeGrafter"/>
</dbReference>
<evidence type="ECO:0000313" key="12">
    <source>
        <dbReference type="Proteomes" id="UP001195483"/>
    </source>
</evidence>
<reference evidence="11" key="3">
    <citation type="submission" date="2023-05" db="EMBL/GenBank/DDBJ databases">
        <authorList>
            <person name="Smith C.H."/>
        </authorList>
    </citation>
    <scope>NUCLEOTIDE SEQUENCE</scope>
    <source>
        <strain evidence="11">CHS0354</strain>
        <tissue evidence="11">Mantle</tissue>
    </source>
</reference>
<organism evidence="11 12">
    <name type="scientific">Potamilus streckersoni</name>
    <dbReference type="NCBI Taxonomy" id="2493646"/>
    <lineage>
        <taxon>Eukaryota</taxon>
        <taxon>Metazoa</taxon>
        <taxon>Spiralia</taxon>
        <taxon>Lophotrochozoa</taxon>
        <taxon>Mollusca</taxon>
        <taxon>Bivalvia</taxon>
        <taxon>Autobranchia</taxon>
        <taxon>Heteroconchia</taxon>
        <taxon>Palaeoheterodonta</taxon>
        <taxon>Unionida</taxon>
        <taxon>Unionoidea</taxon>
        <taxon>Unionidae</taxon>
        <taxon>Ambleminae</taxon>
        <taxon>Lampsilini</taxon>
        <taxon>Potamilus</taxon>
    </lineage>
</organism>
<keyword evidence="3 9" id="KW-0217">Developmental protein</keyword>
<evidence type="ECO:0000256" key="4">
    <source>
        <dbReference type="ARBA" id="ARBA00022525"/>
    </source>
</evidence>
<dbReference type="PROSITE" id="PS00246">
    <property type="entry name" value="WNT1"/>
    <property type="match status" value="1"/>
</dbReference>
<keyword evidence="5" id="KW-0272">Extracellular matrix</keyword>
<evidence type="ECO:0000256" key="6">
    <source>
        <dbReference type="ARBA" id="ARBA00022687"/>
    </source>
</evidence>
<dbReference type="PANTHER" id="PTHR12027">
    <property type="entry name" value="WNT RELATED"/>
    <property type="match status" value="1"/>
</dbReference>
<comment type="function">
    <text evidence="9">Ligand for members of the frizzled family of seven transmembrane receptors.</text>
</comment>
<dbReference type="InterPro" id="IPR009143">
    <property type="entry name" value="Wnt6"/>
</dbReference>
<accession>A0AAE0W7V2</accession>
<name>A0AAE0W7V2_9BIVA</name>
<dbReference type="InterPro" id="IPR018161">
    <property type="entry name" value="Wnt_CS"/>
</dbReference>
<evidence type="ECO:0000256" key="10">
    <source>
        <dbReference type="SAM" id="Phobius"/>
    </source>
</evidence>
<dbReference type="GO" id="GO:0045165">
    <property type="term" value="P:cell fate commitment"/>
    <property type="evidence" value="ECO:0007669"/>
    <property type="project" value="TreeGrafter"/>
</dbReference>
<evidence type="ECO:0000256" key="7">
    <source>
        <dbReference type="ARBA" id="ARBA00023157"/>
    </source>
</evidence>
<reference evidence="11" key="1">
    <citation type="journal article" date="2021" name="Genome Biol. Evol.">
        <title>A High-Quality Reference Genome for a Parasitic Bivalve with Doubly Uniparental Inheritance (Bivalvia: Unionida).</title>
        <authorList>
            <person name="Smith C.H."/>
        </authorList>
    </citation>
    <scope>NUCLEOTIDE SEQUENCE</scope>
    <source>
        <strain evidence="11">CHS0354</strain>
    </source>
</reference>
<evidence type="ECO:0000256" key="5">
    <source>
        <dbReference type="ARBA" id="ARBA00022530"/>
    </source>
</evidence>
<comment type="caution">
    <text evidence="11">The sequence shown here is derived from an EMBL/GenBank/DDBJ whole genome shotgun (WGS) entry which is preliminary data.</text>
</comment>
<dbReference type="FunFam" id="3.30.2460.20:FF:000001">
    <property type="entry name" value="Wnt homolog"/>
    <property type="match status" value="1"/>
</dbReference>
<dbReference type="InterPro" id="IPR005817">
    <property type="entry name" value="Wnt"/>
</dbReference>
<keyword evidence="7" id="KW-1015">Disulfide bond</keyword>
<dbReference type="SMART" id="SM00097">
    <property type="entry name" value="WNT1"/>
    <property type="match status" value="1"/>
</dbReference>
<evidence type="ECO:0000256" key="3">
    <source>
        <dbReference type="ARBA" id="ARBA00022473"/>
    </source>
</evidence>
<dbReference type="AlphaFoldDB" id="A0AAE0W7V2"/>
<comment type="similarity">
    <text evidence="2 9">Belongs to the Wnt family.</text>
</comment>
<keyword evidence="6 9" id="KW-0879">Wnt signaling pathway</keyword>
<evidence type="ECO:0000313" key="11">
    <source>
        <dbReference type="EMBL" id="KAK3604711.1"/>
    </source>
</evidence>
<dbReference type="GO" id="GO:0030182">
    <property type="term" value="P:neuron differentiation"/>
    <property type="evidence" value="ECO:0007669"/>
    <property type="project" value="TreeGrafter"/>
</dbReference>
<dbReference type="EMBL" id="JAEAOA010001159">
    <property type="protein sequence ID" value="KAK3604711.1"/>
    <property type="molecule type" value="Genomic_DNA"/>
</dbReference>
<dbReference type="InterPro" id="IPR043158">
    <property type="entry name" value="Wnt_C"/>
</dbReference>
<comment type="subcellular location">
    <subcellularLocation>
        <location evidence="1 9">Secreted</location>
        <location evidence="1 9">Extracellular space</location>
        <location evidence="1 9">Extracellular matrix</location>
    </subcellularLocation>
</comment>
<evidence type="ECO:0000256" key="2">
    <source>
        <dbReference type="ARBA" id="ARBA00005683"/>
    </source>
</evidence>
<protein>
    <recommendedName>
        <fullName evidence="9">Protein Wnt</fullName>
    </recommendedName>
</protein>
<keyword evidence="8" id="KW-0449">Lipoprotein</keyword>
<dbReference type="PANTHER" id="PTHR12027:SF99">
    <property type="entry name" value="PROTEIN WNT"/>
    <property type="match status" value="1"/>
</dbReference>
<dbReference type="PRINTS" id="PR01349">
    <property type="entry name" value="WNTPROTEIN"/>
</dbReference>
<dbReference type="Pfam" id="PF00110">
    <property type="entry name" value="wnt"/>
    <property type="match status" value="1"/>
</dbReference>
<keyword evidence="10" id="KW-0472">Membrane</keyword>
<keyword evidence="12" id="KW-1185">Reference proteome</keyword>
<evidence type="ECO:0000256" key="8">
    <source>
        <dbReference type="ARBA" id="ARBA00023288"/>
    </source>
</evidence>
<dbReference type="CDD" id="cd19338">
    <property type="entry name" value="Wnt_Wnt6"/>
    <property type="match status" value="1"/>
</dbReference>
<dbReference type="Gene3D" id="3.30.2460.20">
    <property type="match status" value="1"/>
</dbReference>
<keyword evidence="10" id="KW-0812">Transmembrane</keyword>
<proteinExistence type="inferred from homology"/>
<keyword evidence="10" id="KW-1133">Transmembrane helix</keyword>